<reference evidence="3 4" key="3">
    <citation type="journal article" date="2011" name="Nat. Chem. Biol.">
        <title>Reveromycin A biosynthesis uses RevG and RevJ for stereospecific spiroacetal formation.</title>
        <authorList>
            <person name="Takahashi S."/>
            <person name="Toyoda A."/>
            <person name="Sekiyama Y."/>
            <person name="Takagi H."/>
            <person name="Nogawa T."/>
            <person name="Uramoto M."/>
            <person name="Suzuki R."/>
            <person name="Koshino H."/>
            <person name="Kumano T."/>
            <person name="Panthee S."/>
            <person name="Dairi T."/>
            <person name="Ishikawa J."/>
            <person name="Ikeda H."/>
            <person name="Sakaki Y."/>
            <person name="Osada H."/>
        </authorList>
    </citation>
    <scope>NUCLEOTIDE SEQUENCE [LARGE SCALE GENOMIC DNA]</scope>
    <source>
        <strain evidence="3 4">SN-593</strain>
    </source>
</reference>
<proteinExistence type="predicted"/>
<feature type="region of interest" description="Disordered" evidence="1">
    <location>
        <begin position="93"/>
        <end position="116"/>
    </location>
</feature>
<protein>
    <submittedName>
        <fullName evidence="3">Uncharacterized protein</fullName>
    </submittedName>
</protein>
<gene>
    <name evidence="3" type="ORF">RVR_10567</name>
    <name evidence="2" type="ORF">RVR_7696</name>
</gene>
<evidence type="ECO:0000313" key="4">
    <source>
        <dbReference type="Proteomes" id="UP000595703"/>
    </source>
</evidence>
<dbReference type="Gene3D" id="2.60.120.260">
    <property type="entry name" value="Galactose-binding domain-like"/>
    <property type="match status" value="1"/>
</dbReference>
<evidence type="ECO:0000313" key="2">
    <source>
        <dbReference type="EMBL" id="BBB00568.1"/>
    </source>
</evidence>
<dbReference type="EMBL" id="AP018365">
    <property type="protein sequence ID" value="BBB00621.1"/>
    <property type="molecule type" value="Genomic_DNA"/>
</dbReference>
<dbReference type="RefSeq" id="WP_202236544.1">
    <property type="nucleotide sequence ID" value="NZ_AP018365.1"/>
</dbReference>
<feature type="region of interest" description="Disordered" evidence="1">
    <location>
        <begin position="910"/>
        <end position="940"/>
    </location>
</feature>
<accession>A0A7U3UUP8</accession>
<name>A0A7U3UUP8_9ACTN</name>
<dbReference type="AlphaFoldDB" id="A0A7U3UUP8"/>
<dbReference type="EMBL" id="AP018365">
    <property type="protein sequence ID" value="BBB00568.1"/>
    <property type="molecule type" value="Genomic_DNA"/>
</dbReference>
<feature type="compositionally biased region" description="Polar residues" evidence="1">
    <location>
        <begin position="928"/>
        <end position="940"/>
    </location>
</feature>
<evidence type="ECO:0000256" key="1">
    <source>
        <dbReference type="SAM" id="MobiDB-lite"/>
    </source>
</evidence>
<dbReference type="KEGG" id="arev:RVR_7696"/>
<reference evidence="3 4" key="4">
    <citation type="journal article" date="2020" name="Sci. Rep.">
        <title>beta-carboline chemical signals induce reveromycin production through a LuxR family regulator in Streptomyces sp. SN-593.</title>
        <authorList>
            <person name="Panthee S."/>
            <person name="Kito N."/>
            <person name="Hayashi T."/>
            <person name="Shimizu T."/>
            <person name="Ishikawa J."/>
            <person name="Hamamoto H."/>
            <person name="Osada H."/>
            <person name="Takahashi S."/>
        </authorList>
    </citation>
    <scope>NUCLEOTIDE SEQUENCE [LARGE SCALE GENOMIC DNA]</scope>
    <source>
        <strain evidence="3 4">SN-593</strain>
    </source>
</reference>
<reference evidence="3 4" key="2">
    <citation type="journal article" date="2011" name="J. Antibiot.">
        <title>Furaquinocins I and J: novel polyketide isoprenoid hybrid compounds from Streptomyces reveromyceticus SN-593.</title>
        <authorList>
            <person name="Panthee S."/>
            <person name="Takahashi S."/>
            <person name="Takagi H."/>
            <person name="Nogawa T."/>
            <person name="Oowada E."/>
            <person name="Uramoto M."/>
            <person name="Osada H."/>
        </authorList>
    </citation>
    <scope>NUCLEOTIDE SEQUENCE [LARGE SCALE GENOMIC DNA]</scope>
    <source>
        <strain evidence="3 4">SN-593</strain>
    </source>
</reference>
<organism evidence="3 4">
    <name type="scientific">Actinacidiphila reveromycinica</name>
    <dbReference type="NCBI Taxonomy" id="659352"/>
    <lineage>
        <taxon>Bacteria</taxon>
        <taxon>Bacillati</taxon>
        <taxon>Actinomycetota</taxon>
        <taxon>Actinomycetes</taxon>
        <taxon>Kitasatosporales</taxon>
        <taxon>Streptomycetaceae</taxon>
        <taxon>Actinacidiphila</taxon>
    </lineage>
</organism>
<keyword evidence="4" id="KW-1185">Reference proteome</keyword>
<dbReference type="Proteomes" id="UP000595703">
    <property type="component" value="Chromosome"/>
</dbReference>
<dbReference type="KEGG" id="arev:RVR_10567"/>
<sequence>MALNPAYPVVETAWGPYWTCSGGEIPPDRYVDVGGRTLGQFTAQRGRQYELDQVQAGTSTLPLSNTDGALDPTNAAGPYAGHVLPFQPVRRRAQWPPTPNLLNQAQATGGDVGGQPLGALSTADDGPRILTGTDPVGGQLVASGTAWQGGTVIAMAVPAGAAAGAWVCYTAQPAVRPGQTYTVQLRVRNVSPGTSVQVAAGFRTLTVEDAAATTAAGTTATLTGSATAAWTYIEVTATADPASSGLQVGVQLAAAAAAACTVQVDGWQLEAGAATDWVQPGVWYPIMAQFTEDWPAQWTNGGTYGTVTPTGVDALALLSQVTLDDPLSAEIKSHAPRFVYKLDDPSGSAAVADSAGNCQPVPVANSKYGPSPITFGTEITAADTVNGIFTGAPGPVATFTNPNPGQSIFGSACTYLSLTQAGITGPADPTAAWTRMVAFRYPYGTPAGAAEIWMAADNRRANNILAGALLILAINDSGEFGAATGGTGGQNLQMFPPLGNVADGNWHLGFVGHDPDTATMWVGVDSASWEWNVTADQVPTPGSLTMDSIGAFVDEKARYTYAHFAGDLAFACEFPVSLSVTAQEDLYRSWKNSLTGESTDERYARILRYAGYTGPSDLQTGQTTAMGPADFGGQDAVTAAQGVVDTEGGAHYVDGAGTVAFRARSARYNATTPAFVFGERLEADEYPYEDCQPDYDSTHLGNVVQVTQTGTGQVFTATDPASIAAYFPRTITRDVNAADPNECQDAASYIRSRYKDPAMRIGTLRLHPSAHPALWPVCLTLEQGTRVRVMRRPLGAPAITLEQFVENLNWTMDDRGEAVLVLQTSPADTTPYGVISAWHTTLALPAAAGATSLTITPGQTCASLLPPHYTLWLAPELGLGTPGREAVSVLHQVGDVITLNSPLQHSYAAGESVTEALPDDTATPEQWDGSSTFDSTAFTY</sequence>
<reference evidence="3 4" key="1">
    <citation type="journal article" date="2010" name="J. Bacteriol.">
        <title>Biochemical characterization of a novel indole prenyltransferase from Streptomyces sp. SN-593.</title>
        <authorList>
            <person name="Takahashi S."/>
            <person name="Takagi H."/>
            <person name="Toyoda A."/>
            <person name="Uramoto M."/>
            <person name="Nogawa T."/>
            <person name="Ueki M."/>
            <person name="Sakaki Y."/>
            <person name="Osada H."/>
        </authorList>
    </citation>
    <scope>NUCLEOTIDE SEQUENCE [LARGE SCALE GENOMIC DNA]</scope>
    <source>
        <strain evidence="3 4">SN-593</strain>
    </source>
</reference>
<evidence type="ECO:0000313" key="3">
    <source>
        <dbReference type="EMBL" id="BBB00621.1"/>
    </source>
</evidence>